<dbReference type="Pfam" id="PF13102">
    <property type="entry name" value="Phage_int_SAM_5"/>
    <property type="match status" value="1"/>
</dbReference>
<evidence type="ECO:0000256" key="3">
    <source>
        <dbReference type="ARBA" id="ARBA00023172"/>
    </source>
</evidence>
<dbReference type="Pfam" id="PF17293">
    <property type="entry name" value="Arm-DNA-bind_5"/>
    <property type="match status" value="1"/>
</dbReference>
<keyword evidence="2" id="KW-0238">DNA-binding</keyword>
<dbReference type="PANTHER" id="PTHR30349:SF64">
    <property type="entry name" value="PROPHAGE INTEGRASE INTD-RELATED"/>
    <property type="match status" value="1"/>
</dbReference>
<dbReference type="InterPro" id="IPR013762">
    <property type="entry name" value="Integrase-like_cat_sf"/>
</dbReference>
<dbReference type="PROSITE" id="PS51898">
    <property type="entry name" value="TYR_RECOMBINASE"/>
    <property type="match status" value="1"/>
</dbReference>
<keyword evidence="6" id="KW-1185">Reference proteome</keyword>
<evidence type="ECO:0000256" key="2">
    <source>
        <dbReference type="ARBA" id="ARBA00023125"/>
    </source>
</evidence>
<proteinExistence type="inferred from homology"/>
<dbReference type="InterPro" id="IPR002104">
    <property type="entry name" value="Integrase_catalytic"/>
</dbReference>
<comment type="caution">
    <text evidence="5">The sequence shown here is derived from an EMBL/GenBank/DDBJ whole genome shotgun (WGS) entry which is preliminary data.</text>
</comment>
<keyword evidence="3" id="KW-0233">DNA recombination</keyword>
<organism evidence="5 6">
    <name type="scientific">Sphingobacterium thalpophilum</name>
    <dbReference type="NCBI Taxonomy" id="259"/>
    <lineage>
        <taxon>Bacteria</taxon>
        <taxon>Pseudomonadati</taxon>
        <taxon>Bacteroidota</taxon>
        <taxon>Sphingobacteriia</taxon>
        <taxon>Sphingobacteriales</taxon>
        <taxon>Sphingobacteriaceae</taxon>
        <taxon>Sphingobacterium</taxon>
    </lineage>
</organism>
<dbReference type="InterPro" id="IPR050090">
    <property type="entry name" value="Tyrosine_recombinase_XerCD"/>
</dbReference>
<dbReference type="InterPro" id="IPR035386">
    <property type="entry name" value="Arm-DNA-bind_5"/>
</dbReference>
<sequence>MTTIKFLLKKKVNAVGTYPICIQLIKDRKNTTLSLSKAIKLEDWSSDTQRVKSQHRNHKAINNFINKYQNLLEDHIHELELKGVEYSLADLVSAVKSGFSTKGRALSYTQYQQSIIDENANTAKRSTNNFYKDTLNSIKRCAGKEEIHFYEITPNFLFKYEAYMRSNNISDATIGIRMRTLRSVINKAIKSELIPESYYPFRTYKIKNTRNDNSKEILTVEELDKLKEYIPLTPDLELAKDMFLFSYYSRGINFIDLLQLKPQNITNLSITYIRSKTGVVVSFKLYEKSEAILNKYKNVLLSSHYLFPFLRISNPEKNTIDNLKKKKLKQINKSLKLIMKELSITKNITYYCARHTFATHLKFNNISIDIIREALGHKDINSTISYLKTLPSNQLDKIIEDVIK</sequence>
<gene>
    <name evidence="5" type="ORF">ABTW24_05585</name>
</gene>
<dbReference type="InterPro" id="IPR010998">
    <property type="entry name" value="Integrase_recombinase_N"/>
</dbReference>
<evidence type="ECO:0000259" key="4">
    <source>
        <dbReference type="PROSITE" id="PS51898"/>
    </source>
</evidence>
<dbReference type="Gene3D" id="1.10.443.10">
    <property type="entry name" value="Intergrase catalytic core"/>
    <property type="match status" value="1"/>
</dbReference>
<reference evidence="5 6" key="1">
    <citation type="submission" date="2024-06" db="EMBL/GenBank/DDBJ databases">
        <title>Soil Sphingobacterium thalpophilum.</title>
        <authorList>
            <person name="Yang J."/>
            <person name="Li J."/>
        </authorList>
    </citation>
    <scope>NUCLEOTIDE SEQUENCE [LARGE SCALE GENOMIC DNA]</scope>
    <source>
        <strain evidence="5 6">22g91tb</strain>
    </source>
</reference>
<evidence type="ECO:0000313" key="6">
    <source>
        <dbReference type="Proteomes" id="UP001566204"/>
    </source>
</evidence>
<comment type="similarity">
    <text evidence="1">Belongs to the 'phage' integrase family.</text>
</comment>
<dbReference type="Proteomes" id="UP001566204">
    <property type="component" value="Unassembled WGS sequence"/>
</dbReference>
<dbReference type="SUPFAM" id="SSF56349">
    <property type="entry name" value="DNA breaking-rejoining enzymes"/>
    <property type="match status" value="1"/>
</dbReference>
<dbReference type="EMBL" id="JBEOQB010000001">
    <property type="protein sequence ID" value="MEZ0451059.1"/>
    <property type="molecule type" value="Genomic_DNA"/>
</dbReference>
<name>A0ABV4H990_9SPHI</name>
<dbReference type="InterPro" id="IPR025269">
    <property type="entry name" value="SAM-like_dom"/>
</dbReference>
<dbReference type="RefSeq" id="WP_370481102.1">
    <property type="nucleotide sequence ID" value="NZ_JBEOQA010000001.1"/>
</dbReference>
<dbReference type="CDD" id="cd01185">
    <property type="entry name" value="INTN1_C_like"/>
    <property type="match status" value="1"/>
</dbReference>
<accession>A0ABV4H990</accession>
<dbReference type="InterPro" id="IPR011010">
    <property type="entry name" value="DNA_brk_join_enz"/>
</dbReference>
<feature type="domain" description="Tyr recombinase" evidence="4">
    <location>
        <begin position="213"/>
        <end position="400"/>
    </location>
</feature>
<evidence type="ECO:0000256" key="1">
    <source>
        <dbReference type="ARBA" id="ARBA00008857"/>
    </source>
</evidence>
<dbReference type="PANTHER" id="PTHR30349">
    <property type="entry name" value="PHAGE INTEGRASE-RELATED"/>
    <property type="match status" value="1"/>
</dbReference>
<protein>
    <submittedName>
        <fullName evidence="5">Site-specific integrase</fullName>
    </submittedName>
</protein>
<dbReference type="Gene3D" id="1.10.150.130">
    <property type="match status" value="1"/>
</dbReference>
<evidence type="ECO:0000313" key="5">
    <source>
        <dbReference type="EMBL" id="MEZ0451059.1"/>
    </source>
</evidence>
<dbReference type="Pfam" id="PF00589">
    <property type="entry name" value="Phage_integrase"/>
    <property type="match status" value="1"/>
</dbReference>